<organism evidence="16">
    <name type="scientific">Schlesneria paludicola</name>
    <dbReference type="NCBI Taxonomy" id="360056"/>
    <lineage>
        <taxon>Bacteria</taxon>
        <taxon>Pseudomonadati</taxon>
        <taxon>Planctomycetota</taxon>
        <taxon>Planctomycetia</taxon>
        <taxon>Planctomycetales</taxon>
        <taxon>Planctomycetaceae</taxon>
        <taxon>Schlesneria</taxon>
    </lineage>
</organism>
<dbReference type="AlphaFoldDB" id="A0A7C2P9W2"/>
<proteinExistence type="inferred from homology"/>
<dbReference type="InterPro" id="IPR011545">
    <property type="entry name" value="DEAD/DEAH_box_helicase_dom"/>
</dbReference>
<dbReference type="GO" id="GO:0005829">
    <property type="term" value="C:cytosol"/>
    <property type="evidence" value="ECO:0007669"/>
    <property type="project" value="TreeGrafter"/>
</dbReference>
<gene>
    <name evidence="16" type="ORF">ENQ76_06150</name>
</gene>
<accession>A0A7C2P9W2</accession>
<keyword evidence="6 11" id="KW-0067">ATP-binding</keyword>
<evidence type="ECO:0000256" key="8">
    <source>
        <dbReference type="ARBA" id="ARBA00047984"/>
    </source>
</evidence>
<evidence type="ECO:0000256" key="3">
    <source>
        <dbReference type="ARBA" id="ARBA00022741"/>
    </source>
</evidence>
<evidence type="ECO:0000256" key="5">
    <source>
        <dbReference type="ARBA" id="ARBA00022806"/>
    </source>
</evidence>
<keyword evidence="2" id="KW-0963">Cytoplasm</keyword>
<dbReference type="InterPro" id="IPR027417">
    <property type="entry name" value="P-loop_NTPase"/>
</dbReference>
<dbReference type="EMBL" id="DSOK01000178">
    <property type="protein sequence ID" value="HEN15036.1"/>
    <property type="molecule type" value="Genomic_DNA"/>
</dbReference>
<dbReference type="InterPro" id="IPR044742">
    <property type="entry name" value="DEAD/DEAH_RhlB"/>
</dbReference>
<dbReference type="Gene3D" id="3.40.50.300">
    <property type="entry name" value="P-loop containing nucleotide triphosphate hydrolases"/>
    <property type="match status" value="2"/>
</dbReference>
<dbReference type="InterPro" id="IPR050079">
    <property type="entry name" value="DEAD_box_RNA_helicase"/>
</dbReference>
<comment type="catalytic activity">
    <reaction evidence="8">
        <text>ATP + H2O = ADP + phosphate + H(+)</text>
        <dbReference type="Rhea" id="RHEA:13065"/>
        <dbReference type="ChEBI" id="CHEBI:15377"/>
        <dbReference type="ChEBI" id="CHEBI:15378"/>
        <dbReference type="ChEBI" id="CHEBI:30616"/>
        <dbReference type="ChEBI" id="CHEBI:43474"/>
        <dbReference type="ChEBI" id="CHEBI:456216"/>
        <dbReference type="EC" id="3.6.4.13"/>
    </reaction>
</comment>
<dbReference type="GO" id="GO:0003676">
    <property type="term" value="F:nucleic acid binding"/>
    <property type="evidence" value="ECO:0007669"/>
    <property type="project" value="InterPro"/>
</dbReference>
<protein>
    <recommendedName>
        <fullName evidence="9">DEAD-box ATP-dependent RNA helicase RhpA</fullName>
        <ecNumber evidence="1">3.6.4.13</ecNumber>
    </recommendedName>
</protein>
<evidence type="ECO:0000256" key="1">
    <source>
        <dbReference type="ARBA" id="ARBA00012552"/>
    </source>
</evidence>
<feature type="domain" description="Helicase C-terminal" evidence="14">
    <location>
        <begin position="234"/>
        <end position="381"/>
    </location>
</feature>
<feature type="domain" description="Helicase ATP-binding" evidence="13">
    <location>
        <begin position="32"/>
        <end position="208"/>
    </location>
</feature>
<evidence type="ECO:0000256" key="2">
    <source>
        <dbReference type="ARBA" id="ARBA00022490"/>
    </source>
</evidence>
<dbReference type="FunFam" id="3.40.50.300:FF:000108">
    <property type="entry name" value="ATP-dependent RNA helicase RhlE"/>
    <property type="match status" value="1"/>
</dbReference>
<dbReference type="PANTHER" id="PTHR47959">
    <property type="entry name" value="ATP-DEPENDENT RNA HELICASE RHLE-RELATED"/>
    <property type="match status" value="1"/>
</dbReference>
<dbReference type="GO" id="GO:0003724">
    <property type="term" value="F:RNA helicase activity"/>
    <property type="evidence" value="ECO:0007669"/>
    <property type="project" value="UniProtKB-EC"/>
</dbReference>
<feature type="compositionally biased region" description="Basic residues" evidence="12">
    <location>
        <begin position="400"/>
        <end position="424"/>
    </location>
</feature>
<dbReference type="PROSITE" id="PS51195">
    <property type="entry name" value="Q_MOTIF"/>
    <property type="match status" value="1"/>
</dbReference>
<evidence type="ECO:0000256" key="4">
    <source>
        <dbReference type="ARBA" id="ARBA00022801"/>
    </source>
</evidence>
<dbReference type="CDD" id="cd18787">
    <property type="entry name" value="SF2_C_DEAD"/>
    <property type="match status" value="1"/>
</dbReference>
<dbReference type="SMART" id="SM00490">
    <property type="entry name" value="HELICc"/>
    <property type="match status" value="1"/>
</dbReference>
<name>A0A7C2P9W2_9PLAN</name>
<dbReference type="GO" id="GO:0016787">
    <property type="term" value="F:hydrolase activity"/>
    <property type="evidence" value="ECO:0007669"/>
    <property type="project" value="UniProtKB-KW"/>
</dbReference>
<keyword evidence="5 11" id="KW-0347">Helicase</keyword>
<dbReference type="GO" id="GO:0042255">
    <property type="term" value="P:ribosome assembly"/>
    <property type="evidence" value="ECO:0007669"/>
    <property type="project" value="UniProtKB-ARBA"/>
</dbReference>
<dbReference type="GO" id="GO:0009266">
    <property type="term" value="P:response to temperature stimulus"/>
    <property type="evidence" value="ECO:0007669"/>
    <property type="project" value="UniProtKB-ARBA"/>
</dbReference>
<reference evidence="16" key="1">
    <citation type="journal article" date="2020" name="mSystems">
        <title>Genome- and Community-Level Interaction Insights into Carbon Utilization and Element Cycling Functions of Hydrothermarchaeota in Hydrothermal Sediment.</title>
        <authorList>
            <person name="Zhou Z."/>
            <person name="Liu Y."/>
            <person name="Xu W."/>
            <person name="Pan J."/>
            <person name="Luo Z.H."/>
            <person name="Li M."/>
        </authorList>
    </citation>
    <scope>NUCLEOTIDE SEQUENCE [LARGE SCALE GENOMIC DNA]</scope>
    <source>
        <strain evidence="16">SpSt-339</strain>
    </source>
</reference>
<dbReference type="CDD" id="cd00268">
    <property type="entry name" value="DEADc"/>
    <property type="match status" value="1"/>
</dbReference>
<dbReference type="InterPro" id="IPR014014">
    <property type="entry name" value="RNA_helicase_DEAD_Q_motif"/>
</dbReference>
<dbReference type="InterPro" id="IPR000629">
    <property type="entry name" value="RNA-helicase_DEAD-box_CS"/>
</dbReference>
<comment type="similarity">
    <text evidence="7 11">Belongs to the DEAD box helicase family.</text>
</comment>
<feature type="compositionally biased region" description="Basic and acidic residues" evidence="12">
    <location>
        <begin position="371"/>
        <end position="385"/>
    </location>
</feature>
<feature type="region of interest" description="Disordered" evidence="12">
    <location>
        <begin position="371"/>
        <end position="424"/>
    </location>
</feature>
<dbReference type="SUPFAM" id="SSF52540">
    <property type="entry name" value="P-loop containing nucleoside triphosphate hydrolases"/>
    <property type="match status" value="1"/>
</dbReference>
<evidence type="ECO:0000256" key="7">
    <source>
        <dbReference type="ARBA" id="ARBA00038437"/>
    </source>
</evidence>
<keyword evidence="4 11" id="KW-0378">Hydrolase</keyword>
<evidence type="ECO:0000256" key="10">
    <source>
        <dbReference type="PROSITE-ProRule" id="PRU00552"/>
    </source>
</evidence>
<keyword evidence="3 11" id="KW-0547">Nucleotide-binding</keyword>
<dbReference type="PROSITE" id="PS00039">
    <property type="entry name" value="DEAD_ATP_HELICASE"/>
    <property type="match status" value="1"/>
</dbReference>
<evidence type="ECO:0000256" key="9">
    <source>
        <dbReference type="ARBA" id="ARBA00074363"/>
    </source>
</evidence>
<sequence>MRFSELGLSEPLVRAVTAEGYDTATPIQAAAIPIALSGRDLIGLAQTGTGKTAAFALPLLHRLLQSTQPRGPKTAIRALILSPTRELAQQIAESLAVYGRHTELRSTVVVGGVGMGPQIRAVTRGVDVLVATPGRLEDLRQQGHIDLRAVEIFVLDEADRMLDVGFLPDIQRITKVLPAHRQTLLISATMPAAVRNLADGILRHPARVEIAPVQATTELITQSVCFVPKPDKARLLATLLKTQPVTRAIVFTRTKRGADRVAEQLGKIGIRAEAIHGNKSQGARQRSLAQFRAARPPVLVATDLAARGLDVDGISHVVNFDLPHEPEVYVHRIGRTGRAGATGVAVAFCDETERNLLRAIERLLKRPLPTDRVDGLTQERSRAPADRSPLTLSGDAARQHNSKPAHQFRRGHGVARSPGSRRPR</sequence>
<dbReference type="InterPro" id="IPR001650">
    <property type="entry name" value="Helicase_C-like"/>
</dbReference>
<evidence type="ECO:0000259" key="15">
    <source>
        <dbReference type="PROSITE" id="PS51195"/>
    </source>
</evidence>
<dbReference type="PROSITE" id="PS51192">
    <property type="entry name" value="HELICASE_ATP_BIND_1"/>
    <property type="match status" value="1"/>
</dbReference>
<evidence type="ECO:0000313" key="16">
    <source>
        <dbReference type="EMBL" id="HEN15036.1"/>
    </source>
</evidence>
<feature type="short sequence motif" description="Q motif" evidence="10">
    <location>
        <begin position="1"/>
        <end position="29"/>
    </location>
</feature>
<dbReference type="Pfam" id="PF00270">
    <property type="entry name" value="DEAD"/>
    <property type="match status" value="1"/>
</dbReference>
<dbReference type="PROSITE" id="PS51194">
    <property type="entry name" value="HELICASE_CTER"/>
    <property type="match status" value="1"/>
</dbReference>
<evidence type="ECO:0000259" key="13">
    <source>
        <dbReference type="PROSITE" id="PS51192"/>
    </source>
</evidence>
<dbReference type="InterPro" id="IPR014001">
    <property type="entry name" value="Helicase_ATP-bd"/>
</dbReference>
<evidence type="ECO:0000256" key="11">
    <source>
        <dbReference type="RuleBase" id="RU000492"/>
    </source>
</evidence>
<dbReference type="PANTHER" id="PTHR47959:SF13">
    <property type="entry name" value="ATP-DEPENDENT RNA HELICASE RHLE"/>
    <property type="match status" value="1"/>
</dbReference>
<evidence type="ECO:0000259" key="14">
    <source>
        <dbReference type="PROSITE" id="PS51194"/>
    </source>
</evidence>
<dbReference type="SMART" id="SM00487">
    <property type="entry name" value="DEXDc"/>
    <property type="match status" value="1"/>
</dbReference>
<evidence type="ECO:0000256" key="12">
    <source>
        <dbReference type="SAM" id="MobiDB-lite"/>
    </source>
</evidence>
<comment type="caution">
    <text evidence="16">The sequence shown here is derived from an EMBL/GenBank/DDBJ whole genome shotgun (WGS) entry which is preliminary data.</text>
</comment>
<dbReference type="Pfam" id="PF00271">
    <property type="entry name" value="Helicase_C"/>
    <property type="match status" value="1"/>
</dbReference>
<dbReference type="EC" id="3.6.4.13" evidence="1"/>
<feature type="domain" description="DEAD-box RNA helicase Q" evidence="15">
    <location>
        <begin position="1"/>
        <end position="29"/>
    </location>
</feature>
<evidence type="ECO:0000256" key="6">
    <source>
        <dbReference type="ARBA" id="ARBA00022840"/>
    </source>
</evidence>
<dbReference type="GO" id="GO:0005524">
    <property type="term" value="F:ATP binding"/>
    <property type="evidence" value="ECO:0007669"/>
    <property type="project" value="UniProtKB-KW"/>
</dbReference>